<dbReference type="EMBL" id="CP045226">
    <property type="protein sequence ID" value="QFS44752.1"/>
    <property type="molecule type" value="Genomic_DNA"/>
</dbReference>
<sequence>MVAEYLSVGFVPFPTRRQGRTGCKLCATVIFNRQVYLLIALSKSLFTFSKYLNAFSKEAFAFSNPSLLTHFSVFRK</sequence>
<organism evidence="1 2">
    <name type="scientific">Nostoc sphaeroides CCNUC1</name>
    <dbReference type="NCBI Taxonomy" id="2653204"/>
    <lineage>
        <taxon>Bacteria</taxon>
        <taxon>Bacillati</taxon>
        <taxon>Cyanobacteriota</taxon>
        <taxon>Cyanophyceae</taxon>
        <taxon>Nostocales</taxon>
        <taxon>Nostocaceae</taxon>
        <taxon>Nostoc</taxon>
    </lineage>
</organism>
<evidence type="ECO:0000313" key="1">
    <source>
        <dbReference type="EMBL" id="QFS44752.1"/>
    </source>
</evidence>
<protein>
    <submittedName>
        <fullName evidence="1">Uncharacterized protein</fullName>
    </submittedName>
</protein>
<dbReference type="Proteomes" id="UP000326678">
    <property type="component" value="Chromosome Gxm1"/>
</dbReference>
<dbReference type="AlphaFoldDB" id="A0A5P8VWF3"/>
<name>A0A5P8VWF3_9NOSO</name>
<evidence type="ECO:0000313" key="2">
    <source>
        <dbReference type="Proteomes" id="UP000326678"/>
    </source>
</evidence>
<proteinExistence type="predicted"/>
<reference evidence="1 2" key="1">
    <citation type="submission" date="2019-10" db="EMBL/GenBank/DDBJ databases">
        <title>Genomic and transcriptomic insights into the perfect genentic adaptation of a filamentous nitrogen-fixing cyanobacterium to rice fields.</title>
        <authorList>
            <person name="Chen Z."/>
        </authorList>
    </citation>
    <scope>NUCLEOTIDE SEQUENCE [LARGE SCALE GENOMIC DNA]</scope>
    <source>
        <strain evidence="1">CCNUC1</strain>
    </source>
</reference>
<accession>A0A5P8VWF3</accession>
<gene>
    <name evidence="1" type="ORF">GXM_02227</name>
</gene>
<dbReference type="KEGG" id="nsh:GXM_02227"/>
<keyword evidence="2" id="KW-1185">Reference proteome</keyword>